<evidence type="ECO:0000313" key="3">
    <source>
        <dbReference type="Proteomes" id="UP000604046"/>
    </source>
</evidence>
<keyword evidence="3" id="KW-1185">Reference proteome</keyword>
<dbReference type="AlphaFoldDB" id="A0A812Q7V6"/>
<dbReference type="EMBL" id="CAJNDS010002227">
    <property type="protein sequence ID" value="CAE7382329.1"/>
    <property type="molecule type" value="Genomic_DNA"/>
</dbReference>
<feature type="region of interest" description="Disordered" evidence="1">
    <location>
        <begin position="667"/>
        <end position="756"/>
    </location>
</feature>
<feature type="compositionally biased region" description="Basic and acidic residues" evidence="1">
    <location>
        <begin position="669"/>
        <end position="685"/>
    </location>
</feature>
<protein>
    <submittedName>
        <fullName evidence="2">Uncharacterized protein</fullName>
    </submittedName>
</protein>
<dbReference type="Proteomes" id="UP000604046">
    <property type="component" value="Unassembled WGS sequence"/>
</dbReference>
<feature type="compositionally biased region" description="Basic and acidic residues" evidence="1">
    <location>
        <begin position="190"/>
        <end position="204"/>
    </location>
</feature>
<evidence type="ECO:0000313" key="2">
    <source>
        <dbReference type="EMBL" id="CAE7382329.1"/>
    </source>
</evidence>
<evidence type="ECO:0000256" key="1">
    <source>
        <dbReference type="SAM" id="MobiDB-lite"/>
    </source>
</evidence>
<proteinExistence type="predicted"/>
<accession>A0A812Q7V6</accession>
<feature type="compositionally biased region" description="Basic and acidic residues" evidence="1">
    <location>
        <begin position="740"/>
        <end position="756"/>
    </location>
</feature>
<comment type="caution">
    <text evidence="2">The sequence shown here is derived from an EMBL/GenBank/DDBJ whole genome shotgun (WGS) entry which is preliminary data.</text>
</comment>
<sequence>MQDPESLLTSLKDDVVLVAGVLDLDDLETLAAGMKSFEERQSEGTFGAIVQFFSKHRVGLCLMTEARNRLQAAQREREADAALQAMTQVYTNWSEELLQRGMCENDFQKLNDWVQHRAKLDDNTLLPRQRLKMENITKEFWTTTQQALLECLQCRFGSVLEFGTSNAPSKVLELAEPRPKRVADPVAKNKAKEEGMDFRAKSQESQEMPSDETSGFDLNEGLCTIRAKDLLEHSFWWTAGVPQDIKDLQARYTVVAGDVAGLLRFVFDRYSGSEPVQPDVLTEPENLNKWSSWLQQDDAIMAFCMDSDRAAVKDFLHVFASEASRCLRSLTLSAYSQLGSLVTACLAKRTLVHGLVEAKVKLPSNGDWPQLVQVFEKARPGPNTCDFCAVSSLWKLDKESVEYSATTTLELQQCHRELTEFVSLAEQVKSSNAAADEKLDATQLVSAEAFKVMQDGVRMCQEHLAKRLSAQATDLQKRLRVAQKHLENMPDISRESDFRSVCNTSNKPMAADASKLGQCAAELRATAEMLPRKDVESVIGVTKYELVLRLLTCSENVSASLTSCVTFFACVTLFRCAALGGKSDEGKKVAKSLENVTFTFLKTHLPKLPQNSILMDEPMKDLIVSMIAVKQSIGRSSVDVDALWSGAAQARSKLGVLGFWQEELGLQGERQDEEKQTQDDAKELSNPEGVSSQLPELGDEKKSEAVTKCQINDECPAQDEHKSDSAGNVPAEPPDAPCEEIQKEAVHEEGGNESKLLIEVREDRDLEADLEAMMLEFEDEEKAKDFS</sequence>
<organism evidence="2 3">
    <name type="scientific">Symbiodinium natans</name>
    <dbReference type="NCBI Taxonomy" id="878477"/>
    <lineage>
        <taxon>Eukaryota</taxon>
        <taxon>Sar</taxon>
        <taxon>Alveolata</taxon>
        <taxon>Dinophyceae</taxon>
        <taxon>Suessiales</taxon>
        <taxon>Symbiodiniaceae</taxon>
        <taxon>Symbiodinium</taxon>
    </lineage>
</organism>
<reference evidence="2" key="1">
    <citation type="submission" date="2021-02" db="EMBL/GenBank/DDBJ databases">
        <authorList>
            <person name="Dougan E. K."/>
            <person name="Rhodes N."/>
            <person name="Thang M."/>
            <person name="Chan C."/>
        </authorList>
    </citation>
    <scope>NUCLEOTIDE SEQUENCE</scope>
</reference>
<name>A0A812Q7V6_9DINO</name>
<gene>
    <name evidence="2" type="ORF">SNAT2548_LOCUS20866</name>
</gene>
<dbReference type="OrthoDB" id="433423at2759"/>
<feature type="region of interest" description="Disordered" evidence="1">
    <location>
        <begin position="182"/>
        <end position="214"/>
    </location>
</feature>